<dbReference type="Proteomes" id="UP000653674">
    <property type="component" value="Unassembled WGS sequence"/>
</dbReference>
<keyword evidence="2" id="KW-1185">Reference proteome</keyword>
<evidence type="ECO:0000313" key="1">
    <source>
        <dbReference type="EMBL" id="GIG73612.1"/>
    </source>
</evidence>
<dbReference type="EMBL" id="BONU01000010">
    <property type="protein sequence ID" value="GIG73612.1"/>
    <property type="molecule type" value="Genomic_DNA"/>
</dbReference>
<accession>A0A8J3LKQ9</accession>
<reference evidence="1" key="1">
    <citation type="submission" date="2021-01" db="EMBL/GenBank/DDBJ databases">
        <title>Whole genome shotgun sequence of Planosporangium flavigriseum NBRC 105377.</title>
        <authorList>
            <person name="Komaki H."/>
            <person name="Tamura T."/>
        </authorList>
    </citation>
    <scope>NUCLEOTIDE SEQUENCE</scope>
    <source>
        <strain evidence="1">NBRC 105377</strain>
    </source>
</reference>
<gene>
    <name evidence="1" type="ORF">Pfl04_20160</name>
</gene>
<name>A0A8J3LKQ9_9ACTN</name>
<dbReference type="RefSeq" id="WP_168077655.1">
    <property type="nucleotide sequence ID" value="NZ_BAAAQJ010000003.1"/>
</dbReference>
<organism evidence="1 2">
    <name type="scientific">Planosporangium flavigriseum</name>
    <dbReference type="NCBI Taxonomy" id="373681"/>
    <lineage>
        <taxon>Bacteria</taxon>
        <taxon>Bacillati</taxon>
        <taxon>Actinomycetota</taxon>
        <taxon>Actinomycetes</taxon>
        <taxon>Micromonosporales</taxon>
        <taxon>Micromonosporaceae</taxon>
        <taxon>Planosporangium</taxon>
    </lineage>
</organism>
<comment type="caution">
    <text evidence="1">The sequence shown here is derived from an EMBL/GenBank/DDBJ whole genome shotgun (WGS) entry which is preliminary data.</text>
</comment>
<proteinExistence type="predicted"/>
<dbReference type="AlphaFoldDB" id="A0A8J3LKQ9"/>
<sequence>MSILNISLREARVTVGRTLWLTGIPLGAAPSARETVIACEAVGLAGFRRLRDDFDLLTESVGRRLALRSDGADVVVDGTGVHAFFAVPGLLDVAALTVARHAHARVRVDGVTRPDLLAVLPHLAQDGLRVDVQFLSPESVEIVAERGAADASPVDAVATQGMPVDADLYWELYRLSDRALTPDSPLSRNHTGRSVFNENGEVIGELGEDWHGEVPASAK</sequence>
<evidence type="ECO:0000313" key="2">
    <source>
        <dbReference type="Proteomes" id="UP000653674"/>
    </source>
</evidence>
<protein>
    <submittedName>
        <fullName evidence="1">Uncharacterized protein</fullName>
    </submittedName>
</protein>